<dbReference type="EMBL" id="FUYL01000004">
    <property type="protein sequence ID" value="SKB46098.1"/>
    <property type="molecule type" value="Genomic_DNA"/>
</dbReference>
<comment type="catalytic activity">
    <reaction evidence="4">
        <text>O-phospho-L-tyrosyl-[protein] + H2O = L-tyrosyl-[protein] + phosphate</text>
        <dbReference type="Rhea" id="RHEA:10684"/>
        <dbReference type="Rhea" id="RHEA-COMP:10136"/>
        <dbReference type="Rhea" id="RHEA-COMP:20101"/>
        <dbReference type="ChEBI" id="CHEBI:15377"/>
        <dbReference type="ChEBI" id="CHEBI:43474"/>
        <dbReference type="ChEBI" id="CHEBI:46858"/>
        <dbReference type="ChEBI" id="CHEBI:61978"/>
        <dbReference type="EC" id="3.1.3.48"/>
    </reaction>
</comment>
<evidence type="ECO:0000256" key="1">
    <source>
        <dbReference type="ARBA" id="ARBA00005750"/>
    </source>
</evidence>
<evidence type="ECO:0000313" key="5">
    <source>
        <dbReference type="EMBL" id="SKB46098.1"/>
    </source>
</evidence>
<name>A0A1T5BFT1_9FLAO</name>
<sequence length="280" mass="32181">MHYPEVIVPQMAINPVIHENIIPVSTNNINHINFMISFFSKKHFLIDHLEGFIDIHNHILPGIDDGAKTVDESIELIKGFGEFGVTDFICTPHIMENYYPNNPTTINSSLSLLKNGLKMNNLDHVHIDVAAEHMIDSGFEKLLEDHKFMPLSKSYLLIEMSYLQASINFDIAVTKITNTGLFPIFAHPERYAYFHNHIGKYKSIKKKGLFFQINMLSLSDYYGKEVNQAANWLLKNKLIDFMASDVHKISQLNSLKKISINEKTLMLIKPIIEKTIYNFK</sequence>
<evidence type="ECO:0000256" key="2">
    <source>
        <dbReference type="ARBA" id="ARBA00013064"/>
    </source>
</evidence>
<dbReference type="Gene3D" id="3.20.20.140">
    <property type="entry name" value="Metal-dependent hydrolases"/>
    <property type="match status" value="1"/>
</dbReference>
<proteinExistence type="inferred from homology"/>
<evidence type="ECO:0000256" key="3">
    <source>
        <dbReference type="ARBA" id="ARBA00022801"/>
    </source>
</evidence>
<dbReference type="PANTHER" id="PTHR39181:SF1">
    <property type="entry name" value="TYROSINE-PROTEIN PHOSPHATASE YWQE"/>
    <property type="match status" value="1"/>
</dbReference>
<evidence type="ECO:0000313" key="6">
    <source>
        <dbReference type="Proteomes" id="UP000190339"/>
    </source>
</evidence>
<dbReference type="PANTHER" id="PTHR39181">
    <property type="entry name" value="TYROSINE-PROTEIN PHOSPHATASE YWQE"/>
    <property type="match status" value="1"/>
</dbReference>
<keyword evidence="3" id="KW-0378">Hydrolase</keyword>
<evidence type="ECO:0000256" key="4">
    <source>
        <dbReference type="ARBA" id="ARBA00051722"/>
    </source>
</evidence>
<dbReference type="GO" id="GO:0030145">
    <property type="term" value="F:manganese ion binding"/>
    <property type="evidence" value="ECO:0007669"/>
    <property type="project" value="InterPro"/>
</dbReference>
<dbReference type="SUPFAM" id="SSF89550">
    <property type="entry name" value="PHP domain-like"/>
    <property type="match status" value="1"/>
</dbReference>
<organism evidence="5 6">
    <name type="scientific">Maribacter arcticus</name>
    <dbReference type="NCBI Taxonomy" id="561365"/>
    <lineage>
        <taxon>Bacteria</taxon>
        <taxon>Pseudomonadati</taxon>
        <taxon>Bacteroidota</taxon>
        <taxon>Flavobacteriia</taxon>
        <taxon>Flavobacteriales</taxon>
        <taxon>Flavobacteriaceae</taxon>
        <taxon>Maribacter</taxon>
    </lineage>
</organism>
<dbReference type="EC" id="3.1.3.48" evidence="2"/>
<dbReference type="STRING" id="561365.SAMN05660866_01620"/>
<accession>A0A1T5BFT1</accession>
<keyword evidence="6" id="KW-1185">Reference proteome</keyword>
<gene>
    <name evidence="5" type="ORF">SAMN05660866_01620</name>
</gene>
<protein>
    <recommendedName>
        <fullName evidence="2">protein-tyrosine-phosphatase</fullName>
        <ecNumber evidence="2">3.1.3.48</ecNumber>
    </recommendedName>
</protein>
<dbReference type="AlphaFoldDB" id="A0A1T5BFT1"/>
<comment type="similarity">
    <text evidence="1">Belongs to the metallo-dependent hydrolases superfamily. CpsB/CapC family.</text>
</comment>
<dbReference type="GO" id="GO:0004725">
    <property type="term" value="F:protein tyrosine phosphatase activity"/>
    <property type="evidence" value="ECO:0007669"/>
    <property type="project" value="UniProtKB-EC"/>
</dbReference>
<dbReference type="InterPro" id="IPR016667">
    <property type="entry name" value="Caps_polysacc_synth_CpsB/CapC"/>
</dbReference>
<dbReference type="InterPro" id="IPR016195">
    <property type="entry name" value="Pol/histidinol_Pase-like"/>
</dbReference>
<dbReference type="RefSeq" id="WP_317042696.1">
    <property type="nucleotide sequence ID" value="NZ_FUYL01000004.1"/>
</dbReference>
<reference evidence="6" key="1">
    <citation type="submission" date="2017-02" db="EMBL/GenBank/DDBJ databases">
        <authorList>
            <person name="Varghese N."/>
            <person name="Submissions S."/>
        </authorList>
    </citation>
    <scope>NUCLEOTIDE SEQUENCE [LARGE SCALE GENOMIC DNA]</scope>
    <source>
        <strain evidence="6">DSM 23546</strain>
    </source>
</reference>
<dbReference type="Pfam" id="PF19567">
    <property type="entry name" value="CpsB_CapC"/>
    <property type="match status" value="1"/>
</dbReference>
<dbReference type="Proteomes" id="UP000190339">
    <property type="component" value="Unassembled WGS sequence"/>
</dbReference>